<evidence type="ECO:0000313" key="3">
    <source>
        <dbReference type="EMBL" id="CAN77547.1"/>
    </source>
</evidence>
<proteinExistence type="predicted"/>
<reference evidence="3" key="1">
    <citation type="journal article" date="2007" name="PLoS ONE">
        <title>The first genome sequence of an elite grapevine cultivar (Pinot noir Vitis vinifera L.): coping with a highly heterozygous genome.</title>
        <authorList>
            <person name="Velasco R."/>
            <person name="Zharkikh A."/>
            <person name="Troggio M."/>
            <person name="Cartwright D.A."/>
            <person name="Cestaro A."/>
            <person name="Pruss D."/>
            <person name="Pindo M."/>
            <person name="FitzGerald L.M."/>
            <person name="Vezzulli S."/>
            <person name="Reid J."/>
            <person name="Malacarne G."/>
            <person name="Iliev D."/>
            <person name="Coppola G."/>
            <person name="Wardell B."/>
            <person name="Micheletti D."/>
            <person name="Macalma T."/>
            <person name="Facci M."/>
            <person name="Mitchell J.T."/>
            <person name="Perazzolli M."/>
            <person name="Eldredge G."/>
            <person name="Gatto P."/>
            <person name="Oyzerski R."/>
            <person name="Moretto M."/>
            <person name="Gutin N."/>
            <person name="Stefanini M."/>
            <person name="Chen Y."/>
            <person name="Segala C."/>
            <person name="Davenport C."/>
            <person name="Dematte L."/>
            <person name="Mraz A."/>
            <person name="Battilana J."/>
            <person name="Stormo K."/>
            <person name="Costa F."/>
            <person name="Tao Q."/>
            <person name="Si-Ammour A."/>
            <person name="Harkins T."/>
            <person name="Lackey A."/>
            <person name="Perbost C."/>
            <person name="Taillon B."/>
            <person name="Stella A."/>
            <person name="Solovyev V."/>
            <person name="Fawcett J.A."/>
            <person name="Sterck L."/>
            <person name="Vandepoele K."/>
            <person name="Grando S.M."/>
            <person name="Toppo S."/>
            <person name="Moser C."/>
            <person name="Lanchbury J."/>
            <person name="Bogden R."/>
            <person name="Skolnick M."/>
            <person name="Sgaramella V."/>
            <person name="Bhatnagar S.K."/>
            <person name="Fontana P."/>
            <person name="Gutin A."/>
            <person name="Van de Peer Y."/>
            <person name="Salamini F."/>
            <person name="Viola R."/>
        </authorList>
    </citation>
    <scope>NUCLEOTIDE SEQUENCE</scope>
</reference>
<protein>
    <recommendedName>
        <fullName evidence="4">Retrovirus-related Pol polyprotein from transposon RE2</fullName>
    </recommendedName>
</protein>
<organism evidence="3">
    <name type="scientific">Vitis vinifera</name>
    <name type="common">Grape</name>
    <dbReference type="NCBI Taxonomy" id="29760"/>
    <lineage>
        <taxon>Eukaryota</taxon>
        <taxon>Viridiplantae</taxon>
        <taxon>Streptophyta</taxon>
        <taxon>Embryophyta</taxon>
        <taxon>Tracheophyta</taxon>
        <taxon>Spermatophyta</taxon>
        <taxon>Magnoliopsida</taxon>
        <taxon>eudicotyledons</taxon>
        <taxon>Gunneridae</taxon>
        <taxon>Pentapetalae</taxon>
        <taxon>rosids</taxon>
        <taxon>Vitales</taxon>
        <taxon>Vitaceae</taxon>
        <taxon>Viteae</taxon>
        <taxon>Vitis</taxon>
    </lineage>
</organism>
<evidence type="ECO:0008006" key="4">
    <source>
        <dbReference type="Google" id="ProtNLM"/>
    </source>
</evidence>
<feature type="region of interest" description="Disordered" evidence="1">
    <location>
        <begin position="34"/>
        <end position="81"/>
    </location>
</feature>
<dbReference type="CDD" id="cd09272">
    <property type="entry name" value="RNase_HI_RT_Ty1"/>
    <property type="match status" value="1"/>
</dbReference>
<sequence>MDRHCLIVSLVLALSLLNMDVSLAGRHLLDTPKAPPPALTLPQTPSLPKPTLPPLPAMPALPTTPLPTLPSAPTLPKITLPPLPSLPNPTLPTVPTIPKTFRSTLRHQAWLTIHARNLVDLTGLICPSDKSNRLGLSIPSDIVSPFEMSTDLVCSFCLMLDRAYLGPDGVIPYKFYVCPDQLKSFDFGKDTWKEAPRNYLSNLTSDVNDHTFDLFCLCFVPYATPINWSSKRGKTIARCSMEAEYHMVASTTVEINWIQNLLREFHAPLPATPVIYYDNVATKYFATIASSIPEKKLITIDFHFVCSQVVIRELHITYFSVYAYHEYKHMVTLLCNERQDHSAKPQAALV</sequence>
<evidence type="ECO:0000256" key="2">
    <source>
        <dbReference type="SAM" id="SignalP"/>
    </source>
</evidence>
<gene>
    <name evidence="3" type="ORF">VITISV_025215</name>
</gene>
<name>A5C3N4_VITVI</name>
<evidence type="ECO:0000256" key="1">
    <source>
        <dbReference type="SAM" id="MobiDB-lite"/>
    </source>
</evidence>
<keyword evidence="2" id="KW-0732">Signal</keyword>
<dbReference type="EMBL" id="AM481020">
    <property type="protein sequence ID" value="CAN77547.1"/>
    <property type="molecule type" value="Genomic_DNA"/>
</dbReference>
<dbReference type="AlphaFoldDB" id="A5C3N4"/>
<feature type="chain" id="PRO_5002678596" description="Retrovirus-related Pol polyprotein from transposon RE2" evidence="2">
    <location>
        <begin position="25"/>
        <end position="350"/>
    </location>
</feature>
<accession>A5C3N4</accession>
<feature type="signal peptide" evidence="2">
    <location>
        <begin position="1"/>
        <end position="24"/>
    </location>
</feature>
<feature type="compositionally biased region" description="Pro residues" evidence="1">
    <location>
        <begin position="34"/>
        <end position="70"/>
    </location>
</feature>